<dbReference type="SUPFAM" id="SSF56300">
    <property type="entry name" value="Metallo-dependent phosphatases"/>
    <property type="match status" value="1"/>
</dbReference>
<dbReference type="InterPro" id="IPR029052">
    <property type="entry name" value="Metallo-depent_PP-like"/>
</dbReference>
<dbReference type="Pfam" id="PF00149">
    <property type="entry name" value="Metallophos"/>
    <property type="match status" value="1"/>
</dbReference>
<dbReference type="PANTHER" id="PTHR37844:SF2">
    <property type="entry name" value="SER_THR PROTEIN PHOSPHATASE SUPERFAMILY (AFU_ORTHOLOGUE AFUA_1G14840)"/>
    <property type="match status" value="1"/>
</dbReference>
<organism evidence="2 3">
    <name type="scientific">Mycoplana azooxidifex</name>
    <dbReference type="NCBI Taxonomy" id="1636188"/>
    <lineage>
        <taxon>Bacteria</taxon>
        <taxon>Pseudomonadati</taxon>
        <taxon>Pseudomonadota</taxon>
        <taxon>Alphaproteobacteria</taxon>
        <taxon>Hyphomicrobiales</taxon>
        <taxon>Rhizobiaceae</taxon>
        <taxon>Mycoplana</taxon>
    </lineage>
</organism>
<accession>A0A7W6D9K1</accession>
<dbReference type="PANTHER" id="PTHR37844">
    <property type="entry name" value="SER/THR PROTEIN PHOSPHATASE SUPERFAMILY (AFU_ORTHOLOGUE AFUA_1G14840)"/>
    <property type="match status" value="1"/>
</dbReference>
<dbReference type="EMBL" id="JACIEE010000008">
    <property type="protein sequence ID" value="MBB3978622.1"/>
    <property type="molecule type" value="Genomic_DNA"/>
</dbReference>
<proteinExistence type="predicted"/>
<comment type="caution">
    <text evidence="2">The sequence shown here is derived from an EMBL/GenBank/DDBJ whole genome shotgun (WGS) entry which is preliminary data.</text>
</comment>
<dbReference type="GO" id="GO:0016787">
    <property type="term" value="F:hydrolase activity"/>
    <property type="evidence" value="ECO:0007669"/>
    <property type="project" value="InterPro"/>
</dbReference>
<dbReference type="InterPro" id="IPR004843">
    <property type="entry name" value="Calcineurin-like_PHP"/>
</dbReference>
<keyword evidence="3" id="KW-1185">Reference proteome</keyword>
<dbReference type="RefSeq" id="WP_183806887.1">
    <property type="nucleotide sequence ID" value="NZ_JACIEE010000008.1"/>
</dbReference>
<dbReference type="Gene3D" id="3.60.21.10">
    <property type="match status" value="1"/>
</dbReference>
<evidence type="ECO:0000259" key="1">
    <source>
        <dbReference type="Pfam" id="PF00149"/>
    </source>
</evidence>
<protein>
    <submittedName>
        <fullName evidence="2">Icc-related predicted phosphoesterase</fullName>
    </submittedName>
</protein>
<evidence type="ECO:0000313" key="3">
    <source>
        <dbReference type="Proteomes" id="UP000574761"/>
    </source>
</evidence>
<dbReference type="AlphaFoldDB" id="A0A7W6D9K1"/>
<gene>
    <name evidence="2" type="ORF">GGQ64_003857</name>
</gene>
<sequence>MKLWIMSDLHMEFGQPFVGQPPDADVLVCAGDLLTRGIVPSIEWLATNIPSSMPVVFTAGNHEYYGASVQESIREARLMRDRYPNIHWLENEAVDVNDIRFVGATLWTDFRLNGGEPELAMAAAQSGMNDYKKVKFSKLPYQKFKPIHAYRKHHESRAFLKSALAESSAEKTVVVTHHAPSPRSIPPAFQGDPLSACYASDLEELIVEGQPSLWVHGHVHKRVDYRVGGTRVLANPRGYPGEGKAFDPQLVIEV</sequence>
<reference evidence="2 3" key="1">
    <citation type="submission" date="2020-08" db="EMBL/GenBank/DDBJ databases">
        <title>Genomic Encyclopedia of Type Strains, Phase IV (KMG-IV): sequencing the most valuable type-strain genomes for metagenomic binning, comparative biology and taxonomic classification.</title>
        <authorList>
            <person name="Goeker M."/>
        </authorList>
    </citation>
    <scope>NUCLEOTIDE SEQUENCE [LARGE SCALE GENOMIC DNA]</scope>
    <source>
        <strain evidence="2 3">DSM 100211</strain>
    </source>
</reference>
<feature type="domain" description="Calcineurin-like phosphoesterase" evidence="1">
    <location>
        <begin position="1"/>
        <end position="221"/>
    </location>
</feature>
<dbReference type="Proteomes" id="UP000574761">
    <property type="component" value="Unassembled WGS sequence"/>
</dbReference>
<evidence type="ECO:0000313" key="2">
    <source>
        <dbReference type="EMBL" id="MBB3978622.1"/>
    </source>
</evidence>
<name>A0A7W6D9K1_9HYPH</name>